<protein>
    <submittedName>
        <fullName evidence="1">Uncharacterized protein</fullName>
    </submittedName>
</protein>
<proteinExistence type="predicted"/>
<keyword evidence="2" id="KW-1185">Reference proteome</keyword>
<organism evidence="1 2">
    <name type="scientific">Peronosclerospora sorghi</name>
    <dbReference type="NCBI Taxonomy" id="230839"/>
    <lineage>
        <taxon>Eukaryota</taxon>
        <taxon>Sar</taxon>
        <taxon>Stramenopiles</taxon>
        <taxon>Oomycota</taxon>
        <taxon>Peronosporomycetes</taxon>
        <taxon>Peronosporales</taxon>
        <taxon>Peronosporaceae</taxon>
        <taxon>Peronosclerospora</taxon>
    </lineage>
</organism>
<name>A0ACC0WWK5_9STRA</name>
<reference evidence="1 2" key="1">
    <citation type="journal article" date="2022" name="bioRxiv">
        <title>The genome of the oomycete Peronosclerospora sorghi, a cosmopolitan pathogen of maize and sorghum, is inflated with dispersed pseudogenes.</title>
        <authorList>
            <person name="Fletcher K."/>
            <person name="Martin F."/>
            <person name="Isakeit T."/>
            <person name="Cavanaugh K."/>
            <person name="Magill C."/>
            <person name="Michelmore R."/>
        </authorList>
    </citation>
    <scope>NUCLEOTIDE SEQUENCE [LARGE SCALE GENOMIC DNA]</scope>
    <source>
        <strain evidence="1">P6</strain>
    </source>
</reference>
<evidence type="ECO:0000313" key="2">
    <source>
        <dbReference type="Proteomes" id="UP001163321"/>
    </source>
</evidence>
<accession>A0ACC0WWK5</accession>
<gene>
    <name evidence="1" type="ORF">PsorP6_001614</name>
</gene>
<dbReference type="EMBL" id="CM047580">
    <property type="protein sequence ID" value="KAI9923305.1"/>
    <property type="molecule type" value="Genomic_DNA"/>
</dbReference>
<sequence length="189" mass="21119">MTPCPSAQLIVKLKLTKLSMVKLIKCAEWAFMLSEANTTTATERVERKLHQSSQDVEEDEGAVAAFGKRRRVRKKFQKKKAWALDCLTSSAKLATHLNTFSSSSSAGTANGYQLVSLRQITRERTESCAFGLNDEDAEEKIDDKNDVDAPTFAKKLDHAVISMGREFFLRHGSQHLKRPGEEITRGSTK</sequence>
<dbReference type="Proteomes" id="UP001163321">
    <property type="component" value="Chromosome 1"/>
</dbReference>
<comment type="caution">
    <text evidence="1">The sequence shown here is derived from an EMBL/GenBank/DDBJ whole genome shotgun (WGS) entry which is preliminary data.</text>
</comment>
<evidence type="ECO:0000313" key="1">
    <source>
        <dbReference type="EMBL" id="KAI9923305.1"/>
    </source>
</evidence>